<dbReference type="AlphaFoldDB" id="A0A5S6Q9U0"/>
<keyword evidence="1" id="KW-1185">Reference proteome</keyword>
<sequence length="181" mass="20015">MHACALSEWQRTPGARLATTDFRLDQLDLLYARVGCTKAAPSGEERAVARRSAQRIATGKKMARQGLPVELYRPEIVLAAANCRQTKNPSRQVPLKPPKALQVAATKLERPLSVPKTLKDHQASATSHYAAGCHCFLQFIRSVIKFQFLLPTEPSAMNQHHGYPLHLLRSVAACGRNRAIL</sequence>
<dbReference type="Proteomes" id="UP000046395">
    <property type="component" value="Unassembled WGS sequence"/>
</dbReference>
<dbReference type="WBParaSite" id="TMUE_1000003958.1">
    <property type="protein sequence ID" value="TMUE_1000003958.1"/>
    <property type="gene ID" value="WBGene00298822"/>
</dbReference>
<proteinExistence type="predicted"/>
<protein>
    <submittedName>
        <fullName evidence="2">Uncharacterized protein</fullName>
    </submittedName>
</protein>
<accession>A0A5S6Q9U0</accession>
<evidence type="ECO:0000313" key="2">
    <source>
        <dbReference type="WBParaSite" id="TMUE_1000003958.1"/>
    </source>
</evidence>
<organism evidence="1 2">
    <name type="scientific">Trichuris muris</name>
    <name type="common">Mouse whipworm</name>
    <dbReference type="NCBI Taxonomy" id="70415"/>
    <lineage>
        <taxon>Eukaryota</taxon>
        <taxon>Metazoa</taxon>
        <taxon>Ecdysozoa</taxon>
        <taxon>Nematoda</taxon>
        <taxon>Enoplea</taxon>
        <taxon>Dorylaimia</taxon>
        <taxon>Trichinellida</taxon>
        <taxon>Trichuridae</taxon>
        <taxon>Trichuris</taxon>
    </lineage>
</organism>
<name>A0A5S6Q9U0_TRIMR</name>
<evidence type="ECO:0000313" key="1">
    <source>
        <dbReference type="Proteomes" id="UP000046395"/>
    </source>
</evidence>
<reference evidence="2" key="1">
    <citation type="submission" date="2019-12" db="UniProtKB">
        <authorList>
            <consortium name="WormBaseParasite"/>
        </authorList>
    </citation>
    <scope>IDENTIFICATION</scope>
</reference>